<protein>
    <submittedName>
        <fullName evidence="1">Uridine kinase</fullName>
    </submittedName>
</protein>
<keyword evidence="1" id="KW-0418">Kinase</keyword>
<dbReference type="GO" id="GO:0016301">
    <property type="term" value="F:kinase activity"/>
    <property type="evidence" value="ECO:0007669"/>
    <property type="project" value="UniProtKB-KW"/>
</dbReference>
<evidence type="ECO:0000313" key="2">
    <source>
        <dbReference type="Proteomes" id="UP000610760"/>
    </source>
</evidence>
<dbReference type="Proteomes" id="UP000610760">
    <property type="component" value="Unassembled WGS sequence"/>
</dbReference>
<keyword evidence="2" id="KW-1185">Reference proteome</keyword>
<dbReference type="AlphaFoldDB" id="A0A926I757"/>
<evidence type="ECO:0000313" key="1">
    <source>
        <dbReference type="EMBL" id="MBC8559502.1"/>
    </source>
</evidence>
<dbReference type="Gene3D" id="3.40.50.300">
    <property type="entry name" value="P-loop containing nucleotide triphosphate hydrolases"/>
    <property type="match status" value="1"/>
</dbReference>
<dbReference type="InterPro" id="IPR027417">
    <property type="entry name" value="P-loop_NTPase"/>
</dbReference>
<organism evidence="1 2">
    <name type="scientific">Fumia xinanensis</name>
    <dbReference type="NCBI Taxonomy" id="2763659"/>
    <lineage>
        <taxon>Bacteria</taxon>
        <taxon>Bacillati</taxon>
        <taxon>Bacillota</taxon>
        <taxon>Clostridia</taxon>
        <taxon>Eubacteriales</taxon>
        <taxon>Oscillospiraceae</taxon>
        <taxon>Fumia</taxon>
    </lineage>
</organism>
<reference evidence="1" key="1">
    <citation type="submission" date="2020-08" db="EMBL/GenBank/DDBJ databases">
        <title>Genome public.</title>
        <authorList>
            <person name="Liu C."/>
            <person name="Sun Q."/>
        </authorList>
    </citation>
    <scope>NUCLEOTIDE SEQUENCE</scope>
    <source>
        <strain evidence="1">NSJ-33</strain>
    </source>
</reference>
<accession>A0A926I757</accession>
<keyword evidence="1" id="KW-0808">Transferase</keyword>
<dbReference type="SUPFAM" id="SSF52540">
    <property type="entry name" value="P-loop containing nucleoside triphosphate hydrolases"/>
    <property type="match status" value="1"/>
</dbReference>
<sequence length="198" mass="22375">MELPFAVFFPVLQEAQNLLEAGEKPIFAIDGRCASGKTSLAALLRAFFPCNVFHMDDFFLPFDLRTEDRLSAPGGNVHYERFFSEVLIPICSGQPFSYQPFCCKDGSFGSSIQVAPRPLSVVEGAYSMHPALRRYYGQSVFLTVSPEIQQSRILARNGKETLRMFNERWIPLEERYFAELQIPGVCSEVIDTSLLDQD</sequence>
<name>A0A926I757_9FIRM</name>
<proteinExistence type="predicted"/>
<comment type="caution">
    <text evidence="1">The sequence shown here is derived from an EMBL/GenBank/DDBJ whole genome shotgun (WGS) entry which is preliminary data.</text>
</comment>
<dbReference type="EMBL" id="JACRSV010000001">
    <property type="protein sequence ID" value="MBC8559502.1"/>
    <property type="molecule type" value="Genomic_DNA"/>
</dbReference>
<gene>
    <name evidence="1" type="ORF">H8710_05380</name>
</gene>